<dbReference type="Gene3D" id="3.40.50.300">
    <property type="entry name" value="P-loop containing nucleotide triphosphate hydrolases"/>
    <property type="match status" value="1"/>
</dbReference>
<keyword evidence="2" id="KW-1185">Reference proteome</keyword>
<evidence type="ECO:0000313" key="2">
    <source>
        <dbReference type="Proteomes" id="UP001212841"/>
    </source>
</evidence>
<gene>
    <name evidence="1" type="ORF">HK097_010345</name>
</gene>
<sequence length="326" mass="36463">MASSPTKVNLVSSQIYTWFSTLRPRLYPYKPLIIGINGLQGSGKTTLTTALIKTLSSPPYSLKIATLSTDDLYLTHSDQLRLAAANPTNPLLEFRGNPGTHDVDLGAETLSRILTAQTEATISQTPTSIPLPAYDKSLNNGRGDRLPQSFWLCAPIPLDILLFEGCYLGFKPISSTALTTLLHSSSQQPPQTSTTVTLGPHHLTSHTLQNLQTLLQNLTPYTQKWYPHISAFIHITAEDPSWVYYWRWEQELSLKSRLNNPDAGLSHQQVIDFVNRFAPMYVMCLPTLTEKGFFADENGEVPEEFEGRHLQVVLDKDREVVESRLI</sequence>
<organism evidence="1 2">
    <name type="scientific">Rhizophlyctis rosea</name>
    <dbReference type="NCBI Taxonomy" id="64517"/>
    <lineage>
        <taxon>Eukaryota</taxon>
        <taxon>Fungi</taxon>
        <taxon>Fungi incertae sedis</taxon>
        <taxon>Chytridiomycota</taxon>
        <taxon>Chytridiomycota incertae sedis</taxon>
        <taxon>Chytridiomycetes</taxon>
        <taxon>Rhizophlyctidales</taxon>
        <taxon>Rhizophlyctidaceae</taxon>
        <taxon>Rhizophlyctis</taxon>
    </lineage>
</organism>
<evidence type="ECO:0000313" key="1">
    <source>
        <dbReference type="EMBL" id="KAJ3055486.1"/>
    </source>
</evidence>
<evidence type="ECO:0008006" key="3">
    <source>
        <dbReference type="Google" id="ProtNLM"/>
    </source>
</evidence>
<reference evidence="1" key="1">
    <citation type="submission" date="2020-05" db="EMBL/GenBank/DDBJ databases">
        <title>Phylogenomic resolution of chytrid fungi.</title>
        <authorList>
            <person name="Stajich J.E."/>
            <person name="Amses K."/>
            <person name="Simmons R."/>
            <person name="Seto K."/>
            <person name="Myers J."/>
            <person name="Bonds A."/>
            <person name="Quandt C.A."/>
            <person name="Barry K."/>
            <person name="Liu P."/>
            <person name="Grigoriev I."/>
            <person name="Longcore J.E."/>
            <person name="James T.Y."/>
        </authorList>
    </citation>
    <scope>NUCLEOTIDE SEQUENCE</scope>
    <source>
        <strain evidence="1">JEL0318</strain>
    </source>
</reference>
<proteinExistence type="predicted"/>
<comment type="caution">
    <text evidence="1">The sequence shown here is derived from an EMBL/GenBank/DDBJ whole genome shotgun (WGS) entry which is preliminary data.</text>
</comment>
<protein>
    <recommendedName>
        <fullName evidence="3">P-loop containing nucleoside triphosphate hydrolase protein</fullName>
    </recommendedName>
</protein>
<dbReference type="Proteomes" id="UP001212841">
    <property type="component" value="Unassembled WGS sequence"/>
</dbReference>
<dbReference type="SUPFAM" id="SSF52540">
    <property type="entry name" value="P-loop containing nucleoside triphosphate hydrolases"/>
    <property type="match status" value="1"/>
</dbReference>
<dbReference type="EMBL" id="JADGJD010000076">
    <property type="protein sequence ID" value="KAJ3055486.1"/>
    <property type="molecule type" value="Genomic_DNA"/>
</dbReference>
<accession>A0AAD5SI66</accession>
<dbReference type="AlphaFoldDB" id="A0AAD5SI66"/>
<dbReference type="PANTHER" id="PTHR10285">
    <property type="entry name" value="URIDINE KINASE"/>
    <property type="match status" value="1"/>
</dbReference>
<name>A0AAD5SI66_9FUNG</name>
<dbReference type="InterPro" id="IPR027417">
    <property type="entry name" value="P-loop_NTPase"/>
</dbReference>